<dbReference type="SMART" id="SM00387">
    <property type="entry name" value="HATPase_c"/>
    <property type="match status" value="1"/>
</dbReference>
<evidence type="ECO:0000259" key="13">
    <source>
        <dbReference type="PROSITE" id="PS50112"/>
    </source>
</evidence>
<evidence type="ECO:0000256" key="8">
    <source>
        <dbReference type="ARBA" id="ARBA00022777"/>
    </source>
</evidence>
<keyword evidence="5" id="KW-0597">Phosphoprotein</keyword>
<sequence>MTEDSSTHRAILNVLEDIESVKKELESEKLRFGLILENLGDPVAVLDKDGRVLYFNPQAMRIFNITKGGQFNYPDITAKINEVVQSGSNFETELILRPEGAEEIFLRAVMAPFRLPAGEIEGVVVVFNNVTELRKLDRLKYDFIATVSHELRTPLTVIAETISMLREGAIGDLTPKQKECVELAERNEKRLAKLVDNVLDIVKMETGHLKIEIGKVLIQPLITGLVNSFKPLFDKKGLTLSADIDPVLPAIAADEDRLAQVIANLLNNAYKYTVSGGVEISAVVERKMIKFCVKDTGIGISEENLKKIFGKYEQVKNTGNVKPPEKGSGLGLYIAKNLVEEQGGKIWVESEINKGSLFCFTIPVYKGG</sequence>
<accession>A0A1F4U7P1</accession>
<dbReference type="GO" id="GO:0000155">
    <property type="term" value="F:phosphorelay sensor kinase activity"/>
    <property type="evidence" value="ECO:0007669"/>
    <property type="project" value="InterPro"/>
</dbReference>
<dbReference type="InterPro" id="IPR036097">
    <property type="entry name" value="HisK_dim/P_sf"/>
</dbReference>
<dbReference type="GO" id="GO:0005524">
    <property type="term" value="F:ATP binding"/>
    <property type="evidence" value="ECO:0007669"/>
    <property type="project" value="UniProtKB-KW"/>
</dbReference>
<keyword evidence="4" id="KW-1003">Cell membrane</keyword>
<keyword evidence="11" id="KW-0472">Membrane</keyword>
<dbReference type="EMBL" id="MEUJ01000002">
    <property type="protein sequence ID" value="OGC40897.1"/>
    <property type="molecule type" value="Genomic_DNA"/>
</dbReference>
<evidence type="ECO:0000256" key="11">
    <source>
        <dbReference type="ARBA" id="ARBA00023136"/>
    </source>
</evidence>
<evidence type="ECO:0000256" key="10">
    <source>
        <dbReference type="ARBA" id="ARBA00023012"/>
    </source>
</evidence>
<dbReference type="InterPro" id="IPR003661">
    <property type="entry name" value="HisK_dim/P_dom"/>
</dbReference>
<dbReference type="GO" id="GO:0005886">
    <property type="term" value="C:plasma membrane"/>
    <property type="evidence" value="ECO:0007669"/>
    <property type="project" value="UniProtKB-SubCell"/>
</dbReference>
<dbReference type="InterPro" id="IPR000014">
    <property type="entry name" value="PAS"/>
</dbReference>
<evidence type="ECO:0000313" key="14">
    <source>
        <dbReference type="EMBL" id="OGC40897.1"/>
    </source>
</evidence>
<keyword evidence="10" id="KW-0902">Two-component regulatory system</keyword>
<evidence type="ECO:0000256" key="2">
    <source>
        <dbReference type="ARBA" id="ARBA00004236"/>
    </source>
</evidence>
<dbReference type="EC" id="2.7.13.3" evidence="3"/>
<dbReference type="PANTHER" id="PTHR43047:SF72">
    <property type="entry name" value="OSMOSENSING HISTIDINE PROTEIN KINASE SLN1"/>
    <property type="match status" value="1"/>
</dbReference>
<evidence type="ECO:0000313" key="15">
    <source>
        <dbReference type="Proteomes" id="UP000179242"/>
    </source>
</evidence>
<feature type="domain" description="PAS" evidence="13">
    <location>
        <begin position="28"/>
        <end position="67"/>
    </location>
</feature>
<evidence type="ECO:0000256" key="9">
    <source>
        <dbReference type="ARBA" id="ARBA00022840"/>
    </source>
</evidence>
<dbReference type="AlphaFoldDB" id="A0A1F4U7P1"/>
<evidence type="ECO:0000256" key="7">
    <source>
        <dbReference type="ARBA" id="ARBA00022741"/>
    </source>
</evidence>
<comment type="caution">
    <text evidence="14">The sequence shown here is derived from an EMBL/GenBank/DDBJ whole genome shotgun (WGS) entry which is preliminary data.</text>
</comment>
<dbReference type="FunFam" id="3.30.565.10:FF:000023">
    <property type="entry name" value="PAS domain-containing sensor histidine kinase"/>
    <property type="match status" value="1"/>
</dbReference>
<evidence type="ECO:0000259" key="12">
    <source>
        <dbReference type="PROSITE" id="PS50109"/>
    </source>
</evidence>
<dbReference type="PROSITE" id="PS50112">
    <property type="entry name" value="PAS"/>
    <property type="match status" value="1"/>
</dbReference>
<dbReference type="Gene3D" id="3.30.565.10">
    <property type="entry name" value="Histidine kinase-like ATPase, C-terminal domain"/>
    <property type="match status" value="1"/>
</dbReference>
<evidence type="ECO:0000256" key="1">
    <source>
        <dbReference type="ARBA" id="ARBA00000085"/>
    </source>
</evidence>
<evidence type="ECO:0000256" key="4">
    <source>
        <dbReference type="ARBA" id="ARBA00022475"/>
    </source>
</evidence>
<keyword evidence="9" id="KW-0067">ATP-binding</keyword>
<dbReference type="InterPro" id="IPR003594">
    <property type="entry name" value="HATPase_dom"/>
</dbReference>
<dbReference type="CDD" id="cd00130">
    <property type="entry name" value="PAS"/>
    <property type="match status" value="1"/>
</dbReference>
<dbReference type="InterPro" id="IPR035965">
    <property type="entry name" value="PAS-like_dom_sf"/>
</dbReference>
<feature type="domain" description="Histidine kinase" evidence="12">
    <location>
        <begin position="146"/>
        <end position="366"/>
    </location>
</feature>
<dbReference type="Gene3D" id="3.30.450.20">
    <property type="entry name" value="PAS domain"/>
    <property type="match status" value="1"/>
</dbReference>
<dbReference type="InterPro" id="IPR005467">
    <property type="entry name" value="His_kinase_dom"/>
</dbReference>
<dbReference type="CDD" id="cd00082">
    <property type="entry name" value="HisKA"/>
    <property type="match status" value="1"/>
</dbReference>
<reference evidence="14 15" key="1">
    <citation type="journal article" date="2016" name="Nat. Commun.">
        <title>Thousands of microbial genomes shed light on interconnected biogeochemical processes in an aquifer system.</title>
        <authorList>
            <person name="Anantharaman K."/>
            <person name="Brown C.T."/>
            <person name="Hug L.A."/>
            <person name="Sharon I."/>
            <person name="Castelle C.J."/>
            <person name="Probst A.J."/>
            <person name="Thomas B.C."/>
            <person name="Singh A."/>
            <person name="Wilkins M.J."/>
            <person name="Karaoz U."/>
            <person name="Brodie E.L."/>
            <person name="Williams K.H."/>
            <person name="Hubbard S.S."/>
            <person name="Banfield J.F."/>
        </authorList>
    </citation>
    <scope>NUCLEOTIDE SEQUENCE [LARGE SCALE GENOMIC DNA]</scope>
</reference>
<name>A0A1F4U7P1_UNCSA</name>
<dbReference type="InterPro" id="IPR013656">
    <property type="entry name" value="PAS_4"/>
</dbReference>
<keyword evidence="6" id="KW-0808">Transferase</keyword>
<dbReference type="InterPro" id="IPR036890">
    <property type="entry name" value="HATPase_C_sf"/>
</dbReference>
<keyword evidence="8" id="KW-0418">Kinase</keyword>
<organism evidence="14 15">
    <name type="scientific">candidate division WOR-1 bacterium RIFOXYC2_FULL_46_14</name>
    <dbReference type="NCBI Taxonomy" id="1802587"/>
    <lineage>
        <taxon>Bacteria</taxon>
        <taxon>Bacillati</taxon>
        <taxon>Saganbacteria</taxon>
    </lineage>
</organism>
<dbReference type="PROSITE" id="PS50109">
    <property type="entry name" value="HIS_KIN"/>
    <property type="match status" value="1"/>
</dbReference>
<dbReference type="PRINTS" id="PR00344">
    <property type="entry name" value="BCTRLSENSOR"/>
</dbReference>
<keyword evidence="7" id="KW-0547">Nucleotide-binding</keyword>
<dbReference type="Pfam" id="PF08448">
    <property type="entry name" value="PAS_4"/>
    <property type="match status" value="1"/>
</dbReference>
<dbReference type="SUPFAM" id="SSF47384">
    <property type="entry name" value="Homodimeric domain of signal transducing histidine kinase"/>
    <property type="match status" value="1"/>
</dbReference>
<comment type="subcellular location">
    <subcellularLocation>
        <location evidence="2">Cell membrane</location>
    </subcellularLocation>
</comment>
<dbReference type="InterPro" id="IPR004358">
    <property type="entry name" value="Sig_transdc_His_kin-like_C"/>
</dbReference>
<dbReference type="SUPFAM" id="SSF55874">
    <property type="entry name" value="ATPase domain of HSP90 chaperone/DNA topoisomerase II/histidine kinase"/>
    <property type="match status" value="1"/>
</dbReference>
<evidence type="ECO:0000256" key="6">
    <source>
        <dbReference type="ARBA" id="ARBA00022679"/>
    </source>
</evidence>
<dbReference type="SMART" id="SM00388">
    <property type="entry name" value="HisKA"/>
    <property type="match status" value="1"/>
</dbReference>
<evidence type="ECO:0000256" key="5">
    <source>
        <dbReference type="ARBA" id="ARBA00022553"/>
    </source>
</evidence>
<gene>
    <name evidence="14" type="ORF">A2438_01220</name>
</gene>
<dbReference type="Pfam" id="PF00512">
    <property type="entry name" value="HisKA"/>
    <property type="match status" value="1"/>
</dbReference>
<dbReference type="Pfam" id="PF02518">
    <property type="entry name" value="HATPase_c"/>
    <property type="match status" value="1"/>
</dbReference>
<dbReference type="PANTHER" id="PTHR43047">
    <property type="entry name" value="TWO-COMPONENT HISTIDINE PROTEIN KINASE"/>
    <property type="match status" value="1"/>
</dbReference>
<dbReference type="SUPFAM" id="SSF55785">
    <property type="entry name" value="PYP-like sensor domain (PAS domain)"/>
    <property type="match status" value="1"/>
</dbReference>
<comment type="catalytic activity">
    <reaction evidence="1">
        <text>ATP + protein L-histidine = ADP + protein N-phospho-L-histidine.</text>
        <dbReference type="EC" id="2.7.13.3"/>
    </reaction>
</comment>
<proteinExistence type="predicted"/>
<protein>
    <recommendedName>
        <fullName evidence="3">histidine kinase</fullName>
        <ecNumber evidence="3">2.7.13.3</ecNumber>
    </recommendedName>
</protein>
<evidence type="ECO:0000256" key="3">
    <source>
        <dbReference type="ARBA" id="ARBA00012438"/>
    </source>
</evidence>
<dbReference type="Proteomes" id="UP000179242">
    <property type="component" value="Unassembled WGS sequence"/>
</dbReference>
<dbReference type="GO" id="GO:0009927">
    <property type="term" value="F:histidine phosphotransfer kinase activity"/>
    <property type="evidence" value="ECO:0007669"/>
    <property type="project" value="TreeGrafter"/>
</dbReference>
<dbReference type="Gene3D" id="1.10.287.130">
    <property type="match status" value="1"/>
</dbReference>